<sequence length="82" mass="9598">MVIHVMQDMTTWLNHATHWGDWLQQGLAWHVPHDWTILAKQYNQDILADIQKGFNNFVKTGQVWALLIGVILGYMIRSMTSY</sequence>
<keyword evidence="1" id="KW-0472">Membrane</keyword>
<gene>
    <name evidence="2" type="ORF">NC998_13045</name>
</gene>
<dbReference type="Proteomes" id="UP001464891">
    <property type="component" value="Unassembled WGS sequence"/>
</dbReference>
<name>A0ABV0J8B0_9CYAN</name>
<reference evidence="2 3" key="1">
    <citation type="submission" date="2022-04" db="EMBL/GenBank/DDBJ databases">
        <title>Positive selection, recombination, and allopatry shape intraspecific diversity of widespread and dominant cyanobacteria.</title>
        <authorList>
            <person name="Wei J."/>
            <person name="Shu W."/>
            <person name="Hu C."/>
        </authorList>
    </citation>
    <scope>NUCLEOTIDE SEQUENCE [LARGE SCALE GENOMIC DNA]</scope>
    <source>
        <strain evidence="2 3">GB2-A4</strain>
    </source>
</reference>
<accession>A0ABV0J8B0</accession>
<keyword evidence="3" id="KW-1185">Reference proteome</keyword>
<evidence type="ECO:0000313" key="2">
    <source>
        <dbReference type="EMBL" id="MEP0818021.1"/>
    </source>
</evidence>
<dbReference type="EMBL" id="JAMPKM010000007">
    <property type="protein sequence ID" value="MEP0818021.1"/>
    <property type="molecule type" value="Genomic_DNA"/>
</dbReference>
<organism evidence="2 3">
    <name type="scientific">Trichocoleus desertorum GB2-A4</name>
    <dbReference type="NCBI Taxonomy" id="2933944"/>
    <lineage>
        <taxon>Bacteria</taxon>
        <taxon>Bacillati</taxon>
        <taxon>Cyanobacteriota</taxon>
        <taxon>Cyanophyceae</taxon>
        <taxon>Leptolyngbyales</taxon>
        <taxon>Trichocoleusaceae</taxon>
        <taxon>Trichocoleus</taxon>
    </lineage>
</organism>
<proteinExistence type="predicted"/>
<keyword evidence="1" id="KW-1133">Transmembrane helix</keyword>
<comment type="caution">
    <text evidence="2">The sequence shown here is derived from an EMBL/GenBank/DDBJ whole genome shotgun (WGS) entry which is preliminary data.</text>
</comment>
<evidence type="ECO:0000256" key="1">
    <source>
        <dbReference type="SAM" id="Phobius"/>
    </source>
</evidence>
<evidence type="ECO:0000313" key="3">
    <source>
        <dbReference type="Proteomes" id="UP001464891"/>
    </source>
</evidence>
<keyword evidence="1" id="KW-0812">Transmembrane</keyword>
<dbReference type="RefSeq" id="WP_199295893.1">
    <property type="nucleotide sequence ID" value="NZ_JAMPKM010000007.1"/>
</dbReference>
<feature type="transmembrane region" description="Helical" evidence="1">
    <location>
        <begin position="57"/>
        <end position="76"/>
    </location>
</feature>
<protein>
    <submittedName>
        <fullName evidence="2">Uncharacterized protein</fullName>
    </submittedName>
</protein>